<feature type="non-terminal residue" evidence="1">
    <location>
        <position position="85"/>
    </location>
</feature>
<comment type="caution">
    <text evidence="1">The sequence shown here is derived from an EMBL/GenBank/DDBJ whole genome shotgun (WGS) entry which is preliminary data.</text>
</comment>
<name>T1DIG2_9ZZZZ</name>
<reference evidence="1" key="1">
    <citation type="submission" date="2013-08" db="EMBL/GenBank/DDBJ databases">
        <authorList>
            <person name="Mendez C."/>
            <person name="Richter M."/>
            <person name="Ferrer M."/>
            <person name="Sanchez J."/>
        </authorList>
    </citation>
    <scope>NUCLEOTIDE SEQUENCE</scope>
</reference>
<dbReference type="InterPro" id="IPR058240">
    <property type="entry name" value="rSAM_sf"/>
</dbReference>
<proteinExistence type="predicted"/>
<dbReference type="AlphaFoldDB" id="T1DIG2"/>
<sequence length="85" mass="9685">MTSTLSFDPELLRRYDRPGPRYTSYPTAPQFTPAFSEADLREHIGRSNAHGRALSIYAHMPFCANPCFYCACNRVITRDAARAER</sequence>
<dbReference type="EMBL" id="AUZX01000112">
    <property type="protein sequence ID" value="EQD81139.1"/>
    <property type="molecule type" value="Genomic_DNA"/>
</dbReference>
<evidence type="ECO:0000313" key="1">
    <source>
        <dbReference type="EMBL" id="EQD81139.1"/>
    </source>
</evidence>
<reference evidence="1" key="2">
    <citation type="journal article" date="2014" name="ISME J.">
        <title>Microbial stratification in low pH oxic and suboxic macroscopic growths along an acid mine drainage.</title>
        <authorList>
            <person name="Mendez-Garcia C."/>
            <person name="Mesa V."/>
            <person name="Sprenger R.R."/>
            <person name="Richter M."/>
            <person name="Diez M.S."/>
            <person name="Solano J."/>
            <person name="Bargiela R."/>
            <person name="Golyshina O.V."/>
            <person name="Manteca A."/>
            <person name="Ramos J.L."/>
            <person name="Gallego J.R."/>
            <person name="Llorente I."/>
            <person name="Martins Dos Santos V.A."/>
            <person name="Jensen O.N."/>
            <person name="Pelaez A.I."/>
            <person name="Sanchez J."/>
            <person name="Ferrer M."/>
        </authorList>
    </citation>
    <scope>NUCLEOTIDE SEQUENCE</scope>
</reference>
<dbReference type="SUPFAM" id="SSF102114">
    <property type="entry name" value="Radical SAM enzymes"/>
    <property type="match status" value="1"/>
</dbReference>
<organism evidence="1">
    <name type="scientific">mine drainage metagenome</name>
    <dbReference type="NCBI Taxonomy" id="410659"/>
    <lineage>
        <taxon>unclassified sequences</taxon>
        <taxon>metagenomes</taxon>
        <taxon>ecological metagenomes</taxon>
    </lineage>
</organism>
<protein>
    <submittedName>
        <fullName evidence="1">Coproporphyrinogen III oxidase, oxygen-independent</fullName>
    </submittedName>
</protein>
<accession>T1DIG2</accession>
<gene>
    <name evidence="1" type="ORF">B1A_00143</name>
</gene>